<dbReference type="PANTHER" id="PTHR38406">
    <property type="entry name" value="TRANSCRIPTIONAL REPRESSOR OPI1"/>
    <property type="match status" value="1"/>
</dbReference>
<evidence type="ECO:0000256" key="1">
    <source>
        <dbReference type="SAM" id="MobiDB-lite"/>
    </source>
</evidence>
<dbReference type="STRING" id="1093900.A0A507AUQ1"/>
<sequence length="620" mass="67107">MEHDHMRPRPSDDSSQPAFSPSPFQRLPPLYDQKKTPLPSCPPPTYAQARDAPAQASVFPPMPTTELAPIQPALMATQKPASDNTLPSLSALTGKDMASPNMSSPSSTAADQAASPSEPQLTRWPSLNPLTAYYTPSFAQGDEVPLKMEVDSNTSGTPSVLSPDRQYDGRGNSLSLDDPDVRMAAEALGDLRADFVSSPPNRNTPLRSGTPKPLAGQSSRQSEPLLNLLTTSHPLLAKTIEGTTSAYNNSKNFSPRFKTSAEYVETYLGPIGNTLGSVSRVTGVEGGVRWFLGGRRHRRDRETDSDPGSHKRRKVEGKTSKGPSTPRSDPTNPAEALEVDLYGFTKERRPSLSTIDTLPAYDDLTSPAYTETADGQGKEQSHALSRGGSSTPAPWQSRLIMSTSGLSIAMSEESLRSLKYCLRWLRWANEHIAGIISALKSTLEQYEKAEQAQPAGSSQQAEHAQEDRRELAARIVALKSDVLKTLHDVINTVSKYAGGALPENARVLVRKHLTSLPQRFQLAARTEGPAPSQEGQGQDAADQEMRVGAQKVLVLAKEGLDMMSQVSGVLDGTIVSAEEWCERLGKKRRDQREQLTGGPATEPPTEPLASVAVDQEVVMQ</sequence>
<protein>
    <submittedName>
        <fullName evidence="2">Uncharacterized protein</fullName>
    </submittedName>
</protein>
<dbReference type="GO" id="GO:0030968">
    <property type="term" value="P:endoplasmic reticulum unfolded protein response"/>
    <property type="evidence" value="ECO:0007669"/>
    <property type="project" value="TreeGrafter"/>
</dbReference>
<feature type="compositionally biased region" description="Low complexity" evidence="1">
    <location>
        <begin position="13"/>
        <end position="25"/>
    </location>
</feature>
<dbReference type="GO" id="GO:0006357">
    <property type="term" value="P:regulation of transcription by RNA polymerase II"/>
    <property type="evidence" value="ECO:0007669"/>
    <property type="project" value="TreeGrafter"/>
</dbReference>
<dbReference type="InParanoid" id="A0A507AUQ1"/>
<feature type="compositionally biased region" description="Polar residues" evidence="1">
    <location>
        <begin position="79"/>
        <end position="91"/>
    </location>
</feature>
<keyword evidence="3" id="KW-1185">Reference proteome</keyword>
<feature type="region of interest" description="Disordered" evidence="1">
    <location>
        <begin position="1"/>
        <end position="128"/>
    </location>
</feature>
<dbReference type="RefSeq" id="XP_030990370.1">
    <property type="nucleotide sequence ID" value="XM_031144856.1"/>
</dbReference>
<feature type="compositionally biased region" description="Polar residues" evidence="1">
    <location>
        <begin position="198"/>
        <end position="207"/>
    </location>
</feature>
<feature type="compositionally biased region" description="Polar residues" evidence="1">
    <location>
        <begin position="100"/>
        <end position="128"/>
    </location>
</feature>
<gene>
    <name evidence="2" type="ORF">E0L32_009848</name>
</gene>
<feature type="compositionally biased region" description="Polar residues" evidence="1">
    <location>
        <begin position="321"/>
        <end position="331"/>
    </location>
</feature>
<dbReference type="InterPro" id="IPR013927">
    <property type="entry name" value="TF_Opi1_Ccg-8"/>
</dbReference>
<reference evidence="2 3" key="1">
    <citation type="submission" date="2019-06" db="EMBL/GenBank/DDBJ databases">
        <title>Draft genome sequence of the filamentous fungus Phialemoniopsis curvata isolated from diesel fuel.</title>
        <authorList>
            <person name="Varaljay V.A."/>
            <person name="Lyon W.J."/>
            <person name="Crouch A.L."/>
            <person name="Drake C.E."/>
            <person name="Hollomon J.M."/>
            <person name="Nadeau L.J."/>
            <person name="Nunn H.S."/>
            <person name="Stevenson B.S."/>
            <person name="Bojanowski C.L."/>
            <person name="Crookes-Goodson W.J."/>
        </authorList>
    </citation>
    <scope>NUCLEOTIDE SEQUENCE [LARGE SCALE GENOMIC DNA]</scope>
    <source>
        <strain evidence="2 3">D216</strain>
    </source>
</reference>
<feature type="region of interest" description="Disordered" evidence="1">
    <location>
        <begin position="586"/>
        <end position="620"/>
    </location>
</feature>
<evidence type="ECO:0000313" key="3">
    <source>
        <dbReference type="Proteomes" id="UP000319257"/>
    </source>
</evidence>
<comment type="caution">
    <text evidence="2">The sequence shown here is derived from an EMBL/GenBank/DDBJ whole genome shotgun (WGS) entry which is preliminary data.</text>
</comment>
<dbReference type="EMBL" id="SKBQ01000075">
    <property type="protein sequence ID" value="TPX08659.1"/>
    <property type="molecule type" value="Genomic_DNA"/>
</dbReference>
<dbReference type="GeneID" id="41977295"/>
<name>A0A507AUQ1_9PEZI</name>
<feature type="region of interest" description="Disordered" evidence="1">
    <location>
        <begin position="366"/>
        <end position="396"/>
    </location>
</feature>
<dbReference type="GO" id="GO:0005783">
    <property type="term" value="C:endoplasmic reticulum"/>
    <property type="evidence" value="ECO:0007669"/>
    <property type="project" value="TreeGrafter"/>
</dbReference>
<dbReference type="Pfam" id="PF08618">
    <property type="entry name" value="Opi1"/>
    <property type="match status" value="2"/>
</dbReference>
<feature type="compositionally biased region" description="Basic and acidic residues" evidence="1">
    <location>
        <begin position="1"/>
        <end position="12"/>
    </location>
</feature>
<dbReference type="GO" id="GO:0003714">
    <property type="term" value="F:transcription corepressor activity"/>
    <property type="evidence" value="ECO:0007669"/>
    <property type="project" value="InterPro"/>
</dbReference>
<feature type="compositionally biased region" description="Basic and acidic residues" evidence="1">
    <location>
        <begin position="300"/>
        <end position="309"/>
    </location>
</feature>
<organism evidence="2 3">
    <name type="scientific">Thyridium curvatum</name>
    <dbReference type="NCBI Taxonomy" id="1093900"/>
    <lineage>
        <taxon>Eukaryota</taxon>
        <taxon>Fungi</taxon>
        <taxon>Dikarya</taxon>
        <taxon>Ascomycota</taxon>
        <taxon>Pezizomycotina</taxon>
        <taxon>Sordariomycetes</taxon>
        <taxon>Sordariomycetidae</taxon>
        <taxon>Thyridiales</taxon>
        <taxon>Thyridiaceae</taxon>
        <taxon>Thyridium</taxon>
    </lineage>
</organism>
<dbReference type="GO" id="GO:0005634">
    <property type="term" value="C:nucleus"/>
    <property type="evidence" value="ECO:0007669"/>
    <property type="project" value="TreeGrafter"/>
</dbReference>
<dbReference type="OrthoDB" id="2441642at2759"/>
<evidence type="ECO:0000313" key="2">
    <source>
        <dbReference type="EMBL" id="TPX08659.1"/>
    </source>
</evidence>
<feature type="compositionally biased region" description="Polar residues" evidence="1">
    <location>
        <begin position="151"/>
        <end position="160"/>
    </location>
</feature>
<feature type="region of interest" description="Disordered" evidence="1">
    <location>
        <begin position="297"/>
        <end position="335"/>
    </location>
</feature>
<feature type="region of interest" description="Disordered" evidence="1">
    <location>
        <begin position="144"/>
        <end position="177"/>
    </location>
</feature>
<feature type="region of interest" description="Disordered" evidence="1">
    <location>
        <begin position="523"/>
        <end position="543"/>
    </location>
</feature>
<proteinExistence type="predicted"/>
<dbReference type="GO" id="GO:0008654">
    <property type="term" value="P:phospholipid biosynthetic process"/>
    <property type="evidence" value="ECO:0007669"/>
    <property type="project" value="TreeGrafter"/>
</dbReference>
<dbReference type="AlphaFoldDB" id="A0A507AUQ1"/>
<accession>A0A507AUQ1</accession>
<dbReference type="PANTHER" id="PTHR38406:SF1">
    <property type="entry name" value="TRANSCRIPTIONAL REPRESSOR OPI1"/>
    <property type="match status" value="1"/>
</dbReference>
<dbReference type="Proteomes" id="UP000319257">
    <property type="component" value="Unassembled WGS sequence"/>
</dbReference>
<feature type="region of interest" description="Disordered" evidence="1">
    <location>
        <begin position="193"/>
        <end position="223"/>
    </location>
</feature>
<feature type="compositionally biased region" description="Polar residues" evidence="1">
    <location>
        <begin position="387"/>
        <end position="396"/>
    </location>
</feature>